<dbReference type="InterPro" id="IPR050697">
    <property type="entry name" value="Adenylyl/Guanylyl_Cyclase_3/4"/>
</dbReference>
<dbReference type="PROSITE" id="PS50125">
    <property type="entry name" value="GUANYLATE_CYCLASE_2"/>
    <property type="match status" value="1"/>
</dbReference>
<proteinExistence type="predicted"/>
<dbReference type="Pfam" id="PF00211">
    <property type="entry name" value="Guanylate_cyc"/>
    <property type="match status" value="1"/>
</dbReference>
<comment type="caution">
    <text evidence="3">The sequence shown here is derived from an EMBL/GenBank/DDBJ whole genome shotgun (WGS) entry which is preliminary data.</text>
</comment>
<dbReference type="Proteomes" id="UP001221217">
    <property type="component" value="Unassembled WGS sequence"/>
</dbReference>
<dbReference type="SMART" id="SM01080">
    <property type="entry name" value="CHASE2"/>
    <property type="match status" value="1"/>
</dbReference>
<dbReference type="InterPro" id="IPR001054">
    <property type="entry name" value="A/G_cyclase"/>
</dbReference>
<feature type="domain" description="Guanylate cyclase" evidence="2">
    <location>
        <begin position="644"/>
        <end position="778"/>
    </location>
</feature>
<dbReference type="InterPro" id="IPR007890">
    <property type="entry name" value="CHASE2"/>
</dbReference>
<organism evidence="3 4">
    <name type="scientific">Candidatus Thalassospirochaeta sargassi</name>
    <dbReference type="NCBI Taxonomy" id="3119039"/>
    <lineage>
        <taxon>Bacteria</taxon>
        <taxon>Pseudomonadati</taxon>
        <taxon>Spirochaetota</taxon>
        <taxon>Spirochaetia</taxon>
        <taxon>Spirochaetales</taxon>
        <taxon>Spirochaetaceae</taxon>
        <taxon>Candidatus Thalassospirochaeta</taxon>
    </lineage>
</organism>
<feature type="transmembrane region" description="Helical" evidence="1">
    <location>
        <begin position="7"/>
        <end position="27"/>
    </location>
</feature>
<name>A0AAJ1MJD4_9SPIO</name>
<evidence type="ECO:0000259" key="2">
    <source>
        <dbReference type="PROSITE" id="PS50125"/>
    </source>
</evidence>
<keyword evidence="1" id="KW-1133">Transmembrane helix</keyword>
<evidence type="ECO:0000256" key="1">
    <source>
        <dbReference type="SAM" id="Phobius"/>
    </source>
</evidence>
<dbReference type="EMBL" id="JAQQAL010000024">
    <property type="protein sequence ID" value="MDC7227358.1"/>
    <property type="molecule type" value="Genomic_DNA"/>
</dbReference>
<dbReference type="PANTHER" id="PTHR43081">
    <property type="entry name" value="ADENYLATE CYCLASE, TERMINAL-DIFFERENTIATION SPECIFIC-RELATED"/>
    <property type="match status" value="1"/>
</dbReference>
<dbReference type="Pfam" id="PF05226">
    <property type="entry name" value="CHASE2"/>
    <property type="match status" value="1"/>
</dbReference>
<dbReference type="GO" id="GO:0035556">
    <property type="term" value="P:intracellular signal transduction"/>
    <property type="evidence" value="ECO:0007669"/>
    <property type="project" value="InterPro"/>
</dbReference>
<dbReference type="CDD" id="cd07302">
    <property type="entry name" value="CHD"/>
    <property type="match status" value="1"/>
</dbReference>
<feature type="transmembrane region" description="Helical" evidence="1">
    <location>
        <begin position="582"/>
        <end position="602"/>
    </location>
</feature>
<dbReference type="InterPro" id="IPR029787">
    <property type="entry name" value="Nucleotide_cyclase"/>
</dbReference>
<feature type="transmembrane region" description="Helical" evidence="1">
    <location>
        <begin position="529"/>
        <end position="546"/>
    </location>
</feature>
<keyword evidence="1" id="KW-0812">Transmembrane</keyword>
<reference evidence="3 4" key="1">
    <citation type="submission" date="2022-12" db="EMBL/GenBank/DDBJ databases">
        <title>Metagenome assembled genome from gulf of manar.</title>
        <authorList>
            <person name="Kohli P."/>
            <person name="Pk S."/>
            <person name="Venkata Ramana C."/>
            <person name="Sasikala C."/>
        </authorList>
    </citation>
    <scope>NUCLEOTIDE SEQUENCE [LARGE SCALE GENOMIC DNA]</scope>
    <source>
        <strain evidence="3">JB008</strain>
    </source>
</reference>
<gene>
    <name evidence="3" type="ORF">PQJ61_11405</name>
</gene>
<dbReference type="Gene3D" id="3.30.70.1230">
    <property type="entry name" value="Nucleotide cyclase"/>
    <property type="match status" value="1"/>
</dbReference>
<dbReference type="GO" id="GO:0006171">
    <property type="term" value="P:cAMP biosynthetic process"/>
    <property type="evidence" value="ECO:0007669"/>
    <property type="project" value="TreeGrafter"/>
</dbReference>
<protein>
    <submittedName>
        <fullName evidence="3">CHASE2 domain-containing protein</fullName>
    </submittedName>
</protein>
<dbReference type="SUPFAM" id="SSF55073">
    <property type="entry name" value="Nucleotide cyclase"/>
    <property type="match status" value="1"/>
</dbReference>
<dbReference type="PANTHER" id="PTHR43081:SF1">
    <property type="entry name" value="ADENYLATE CYCLASE, TERMINAL-DIFFERENTIATION SPECIFIC"/>
    <property type="match status" value="1"/>
</dbReference>
<dbReference type="GO" id="GO:0004016">
    <property type="term" value="F:adenylate cyclase activity"/>
    <property type="evidence" value="ECO:0007669"/>
    <property type="project" value="UniProtKB-ARBA"/>
</dbReference>
<evidence type="ECO:0000313" key="3">
    <source>
        <dbReference type="EMBL" id="MDC7227358.1"/>
    </source>
</evidence>
<keyword evidence="1" id="KW-0472">Membrane</keyword>
<dbReference type="AlphaFoldDB" id="A0AAJ1MJD4"/>
<feature type="transmembrane region" description="Helical" evidence="1">
    <location>
        <begin position="555"/>
        <end position="576"/>
    </location>
</feature>
<evidence type="ECO:0000313" key="4">
    <source>
        <dbReference type="Proteomes" id="UP001221217"/>
    </source>
</evidence>
<sequence length="902" mass="102032">MERKFSIRILIAILIVIVFSLLTYFNILTTLEHRLYDVLLHLKKDIPEDQRILLVDIDDTSIEKVGVWPWSRDIVANGLLTMSELGADYAVFDIEYVQSSPTAVDPDFLENTLPQAFADEFDIINGNIIDLFGAIASGAIPGDAAEEYISQLTMLNEQARDVLISKVDEISQDNDEYFSSTIYFFGNAYMTVNMVDDYEVEMSPAFEEWLRENIAYDKLSVETEKYPKAESLDPALAELITMSAGAGFPNIIIDEDGVRRRIDFFTEYKGDFYGQLVISPFLDWAGNPSLTLTDDYLLIEDAYIPGEDGPRDLKVPRAEDGTFLINWPAKGYWESFRHLSFYYMVLHNWQEEALIASLGSLEADNFFTYYEGDQDIFAGYDYAESIKAEVLSGGDRTYLQDYRDSREYFYSEVGSFINGQSESAIRGQIQDILAMEGLSDADTAYYEDTDAYVESSFAEVRLMYEDYMKTREIIREAVDGSFCIIGSSATSTFDRGVNPFSKEYANVGTHAAVFNMLIQDSYLDDSPQWLSILLAFVITMLLYIIIHRMDALPTILWGIAIIIVLAGVEIAVFLLLGIYIQLLTPILSVLCTFLFISVMKFLETARERSYIRSAFGHYLSDAVIENLIDDPDKLSLGGEKKYMSAVFTDVKGFSSISEKLDPTDLVKILNMYLTEMSNLIMDQGGTIDKYEGDAIIAFFGAPVEFDDHAKRACRAAVRMKKLENIMNQHFMEDELVPDPLLTRIGINTGEMVVGNMGTARKMDYTIMGNAVNLAARLEGVNKQYNCWKLISSMTADDLGDEFVLRKLDRVRVVGINEPVRLYELVDESDLANEQTVEVVDLFHTALELFEDKRWIEAGAEFQKILSIAPEDGPAGIYIKRCEEYKKKAPPANWDGVFNLTTK</sequence>
<accession>A0AAJ1MJD4</accession>
<dbReference type="SMART" id="SM00044">
    <property type="entry name" value="CYCc"/>
    <property type="match status" value="1"/>
</dbReference>